<sequence length="72" mass="8101">DWSGSPTTVTRPSVDAPSALRSSYWVTFVSWLIQQSMSTQMNGTERWTRNSSTSTCLHQFLEGRCSEKSLTP</sequence>
<accession>A0AAD2K344</accession>
<dbReference type="EMBL" id="CAVNYO010000405">
    <property type="protein sequence ID" value="CAK5276131.1"/>
    <property type="molecule type" value="Genomic_DNA"/>
</dbReference>
<proteinExistence type="predicted"/>
<name>A0AAD2K344_9AGAR</name>
<feature type="non-terminal residue" evidence="1">
    <location>
        <position position="1"/>
    </location>
</feature>
<gene>
    <name evidence="1" type="ORF">MYCIT1_LOCUS24252</name>
</gene>
<reference evidence="1" key="1">
    <citation type="submission" date="2023-11" db="EMBL/GenBank/DDBJ databases">
        <authorList>
            <person name="De Vega J J."/>
            <person name="De Vega J J."/>
        </authorList>
    </citation>
    <scope>NUCLEOTIDE SEQUENCE</scope>
</reference>
<protein>
    <submittedName>
        <fullName evidence="1">Uncharacterized protein</fullName>
    </submittedName>
</protein>
<evidence type="ECO:0000313" key="1">
    <source>
        <dbReference type="EMBL" id="CAK5276131.1"/>
    </source>
</evidence>
<comment type="caution">
    <text evidence="1">The sequence shown here is derived from an EMBL/GenBank/DDBJ whole genome shotgun (WGS) entry which is preliminary data.</text>
</comment>
<dbReference type="Proteomes" id="UP001295794">
    <property type="component" value="Unassembled WGS sequence"/>
</dbReference>
<keyword evidence="2" id="KW-1185">Reference proteome</keyword>
<dbReference type="AlphaFoldDB" id="A0AAD2K344"/>
<organism evidence="1 2">
    <name type="scientific">Mycena citricolor</name>
    <dbReference type="NCBI Taxonomy" id="2018698"/>
    <lineage>
        <taxon>Eukaryota</taxon>
        <taxon>Fungi</taxon>
        <taxon>Dikarya</taxon>
        <taxon>Basidiomycota</taxon>
        <taxon>Agaricomycotina</taxon>
        <taxon>Agaricomycetes</taxon>
        <taxon>Agaricomycetidae</taxon>
        <taxon>Agaricales</taxon>
        <taxon>Marasmiineae</taxon>
        <taxon>Mycenaceae</taxon>
        <taxon>Mycena</taxon>
    </lineage>
</organism>
<evidence type="ECO:0000313" key="2">
    <source>
        <dbReference type="Proteomes" id="UP001295794"/>
    </source>
</evidence>